<dbReference type="SUPFAM" id="SSF144122">
    <property type="entry name" value="Tim10-like"/>
    <property type="match status" value="1"/>
</dbReference>
<evidence type="ECO:0000259" key="2">
    <source>
        <dbReference type="Pfam" id="PF02953"/>
    </source>
</evidence>
<reference evidence="3" key="1">
    <citation type="submission" date="2022-05" db="EMBL/GenBank/DDBJ databases">
        <title>The Musa troglodytarum L. genome provides insights into the mechanism of non-climacteric behaviour and enrichment of carotenoids.</title>
        <authorList>
            <person name="Wang J."/>
        </authorList>
    </citation>
    <scope>NUCLEOTIDE SEQUENCE</scope>
    <source>
        <tissue evidence="3">Leaf</tissue>
    </source>
</reference>
<evidence type="ECO:0000256" key="1">
    <source>
        <dbReference type="RuleBase" id="RU367043"/>
    </source>
</evidence>
<protein>
    <recommendedName>
        <fullName evidence="1">Mitochondrial import inner membrane translocase subunit</fullName>
    </recommendedName>
</protein>
<comment type="domain">
    <text evidence="1">The twin CX3C motif contains 4 conserved Cys residues that form 2 disulfide bonds in the mitochondrial intermembrane space.</text>
</comment>
<proteinExistence type="inferred from homology"/>
<dbReference type="Pfam" id="PF02953">
    <property type="entry name" value="zf-Tim10_DDP"/>
    <property type="match status" value="1"/>
</dbReference>
<dbReference type="GO" id="GO:0005743">
    <property type="term" value="C:mitochondrial inner membrane"/>
    <property type="evidence" value="ECO:0007669"/>
    <property type="project" value="UniProtKB-SubCell"/>
</dbReference>
<name>A0A9E7H3E8_9LILI</name>
<dbReference type="GO" id="GO:0015031">
    <property type="term" value="P:protein transport"/>
    <property type="evidence" value="ECO:0007669"/>
    <property type="project" value="UniProtKB-KW"/>
</dbReference>
<keyword evidence="1" id="KW-0496">Mitochondrion</keyword>
<feature type="domain" description="Tim10-like" evidence="2">
    <location>
        <begin position="55"/>
        <end position="83"/>
    </location>
</feature>
<comment type="subunit">
    <text evidence="1">Heterohexamer.</text>
</comment>
<comment type="similarity">
    <text evidence="1">Belongs to the small Tim family.</text>
</comment>
<dbReference type="AlphaFoldDB" id="A0A9E7H3E8"/>
<evidence type="ECO:0000313" key="3">
    <source>
        <dbReference type="EMBL" id="URE22473.1"/>
    </source>
</evidence>
<dbReference type="OrthoDB" id="1551503at2759"/>
<dbReference type="Gene3D" id="1.10.287.810">
    <property type="entry name" value="Mitochondrial import inner membrane translocase subunit tim13 like domains"/>
    <property type="match status" value="1"/>
</dbReference>
<keyword evidence="4" id="KW-1185">Reference proteome</keyword>
<organism evidence="3 4">
    <name type="scientific">Musa troglodytarum</name>
    <name type="common">fe'i banana</name>
    <dbReference type="NCBI Taxonomy" id="320322"/>
    <lineage>
        <taxon>Eukaryota</taxon>
        <taxon>Viridiplantae</taxon>
        <taxon>Streptophyta</taxon>
        <taxon>Embryophyta</taxon>
        <taxon>Tracheophyta</taxon>
        <taxon>Spermatophyta</taxon>
        <taxon>Magnoliopsida</taxon>
        <taxon>Liliopsida</taxon>
        <taxon>Zingiberales</taxon>
        <taxon>Musaceae</taxon>
        <taxon>Musa</taxon>
    </lineage>
</organism>
<keyword evidence="1" id="KW-0813">Transport</keyword>
<accession>A0A9E7H3E8</accession>
<keyword evidence="1" id="KW-0811">Translocation</keyword>
<keyword evidence="1" id="KW-0143">Chaperone</keyword>
<keyword evidence="1" id="KW-0653">Protein transport</keyword>
<comment type="function">
    <text evidence="1">Mitochondrial intermembrane chaperone that participates in the import and insertion of some multi-pass transmembrane proteins into the mitochondrial inner membrane. Also required for the transfer of beta-barrel precursors from the TOM complex to the sorting and assembly machinery (SAM complex) of the outer membrane. Acts as a chaperone-like protein that protects the hydrophobic precursors from aggregation and guide them through the mitochondrial intermembrane space.</text>
</comment>
<keyword evidence="1" id="KW-0999">Mitochondrion inner membrane</keyword>
<gene>
    <name evidence="3" type="ORF">MUK42_17208</name>
</gene>
<comment type="subcellular location">
    <subcellularLocation>
        <location evidence="1">Mitochondrion inner membrane</location>
        <topology evidence="1">Peripheral membrane protein</topology>
        <orientation evidence="1">Intermembrane side</orientation>
    </subcellularLocation>
</comment>
<keyword evidence="1" id="KW-0472">Membrane</keyword>
<dbReference type="InterPro" id="IPR035427">
    <property type="entry name" value="Tim10-like_dom_sf"/>
</dbReference>
<dbReference type="Proteomes" id="UP001055439">
    <property type="component" value="Chromosome 8"/>
</dbReference>
<dbReference type="InterPro" id="IPR004217">
    <property type="entry name" value="Tim10-like"/>
</dbReference>
<dbReference type="EMBL" id="CP097510">
    <property type="protein sequence ID" value="URE22473.1"/>
    <property type="molecule type" value="Genomic_DNA"/>
</dbReference>
<evidence type="ECO:0000313" key="4">
    <source>
        <dbReference type="Proteomes" id="UP001055439"/>
    </source>
</evidence>
<sequence length="83" mass="9590">MILKWAPISGFSTASFAPSTSKTQARAMDKRMLGDLDSLPEEDKIRMSAMIDQLQIWDSLRRRCFSDCVDTFRRKSLDKQEET</sequence>
<keyword evidence="1" id="KW-1015">Disulfide bond</keyword>